<protein>
    <submittedName>
        <fullName evidence="1">Uncharacterized protein</fullName>
    </submittedName>
</protein>
<dbReference type="PANTHER" id="PTHR20938">
    <property type="entry name" value="INTEGRATOR COMPLEX SUBUNIT 4"/>
    <property type="match status" value="1"/>
</dbReference>
<proteinExistence type="predicted"/>
<reference evidence="1" key="1">
    <citation type="submission" date="2021-01" db="EMBL/GenBank/DDBJ databases">
        <authorList>
            <consortium name="Genoscope - CEA"/>
            <person name="William W."/>
        </authorList>
    </citation>
    <scope>NUCLEOTIDE SEQUENCE</scope>
</reference>
<comment type="caution">
    <text evidence="1">The sequence shown here is derived from an EMBL/GenBank/DDBJ whole genome shotgun (WGS) entry which is preliminary data.</text>
</comment>
<dbReference type="Proteomes" id="UP000692954">
    <property type="component" value="Unassembled WGS sequence"/>
</dbReference>
<dbReference type="EMBL" id="CAJJDN010000019">
    <property type="protein sequence ID" value="CAD8064711.1"/>
    <property type="molecule type" value="Genomic_DNA"/>
</dbReference>
<keyword evidence="2" id="KW-1185">Reference proteome</keyword>
<evidence type="ECO:0000313" key="1">
    <source>
        <dbReference type="EMBL" id="CAD8064711.1"/>
    </source>
</evidence>
<name>A0A8S1LDV7_9CILI</name>
<gene>
    <name evidence="1" type="ORF">PSON_ATCC_30995.1.T0190254</name>
</gene>
<evidence type="ECO:0000313" key="2">
    <source>
        <dbReference type="Proteomes" id="UP000692954"/>
    </source>
</evidence>
<dbReference type="PANTHER" id="PTHR20938:SF0">
    <property type="entry name" value="INTEGRATOR COMPLEX SUBUNIT 4"/>
    <property type="match status" value="1"/>
</dbReference>
<dbReference type="AlphaFoldDB" id="A0A8S1LDV7"/>
<accession>A0A8S1LDV7</accession>
<dbReference type="OrthoDB" id="18190at2759"/>
<organism evidence="1 2">
    <name type="scientific">Paramecium sonneborni</name>
    <dbReference type="NCBI Taxonomy" id="65129"/>
    <lineage>
        <taxon>Eukaryota</taxon>
        <taxon>Sar</taxon>
        <taxon>Alveolata</taxon>
        <taxon>Ciliophora</taxon>
        <taxon>Intramacronucleata</taxon>
        <taxon>Oligohymenophorea</taxon>
        <taxon>Peniculida</taxon>
        <taxon>Parameciidae</taxon>
        <taxon>Paramecium</taxon>
    </lineage>
</organism>
<sequence length="551" mass="64931">MLDIIHKKVKLDIEQIYIDKPSTNTNNQRENESQSTKLYQDVINDLPISGECDQSLSLDQEIINLLKYSQYYGMQILSKVVDSSILIEKLRLKQLQLKKELMIYFLQNVRNQSLFLHDLIYLEAANLDKDIRLAAIECMSRLKINDDQEILNLIRKPKDSLDLLQNHSKGLLISILEDQYYIIRINAIRAIMNFNKQSTIFANHVLEILINMLNDESDLVRIEAIQVLLNYSKIEFNRADSNAIKFNLNEQNFNLRKAIYDLIGQSIFPETLHDIFESICLNLSKFPQDFIYIANSIRQLALKNPNVLQIPDIIKKERLTQEPNIYSESQEYIVRMIYAYHTTRKDTDPFYFSKHFAYFSDKYPDLFQSNKVTPEEFYAFKLYNEYQQLMKEVFNSLKIYRLQECKTIYSELCAKFQFDQSIIPPPPLEYNHEFRLPNWEITKFQSRSFKFILPLEGTNFRVFPEFPLTFIIQGEFNNLKMPISKNYAIQLQFMDGTSELNKISTIEDNIIKATLEMQRKVQDFSQPAKILFVQLTDGLQLGNPINIYLQI</sequence>